<evidence type="ECO:0000256" key="4">
    <source>
        <dbReference type="ARBA" id="ARBA00022777"/>
    </source>
</evidence>
<evidence type="ECO:0000256" key="2">
    <source>
        <dbReference type="ARBA" id="ARBA00022679"/>
    </source>
</evidence>
<reference key="1">
    <citation type="journal article" date="2007" name="Nature">
        <title>The medaka draft genome and insights into vertebrate genome evolution.</title>
        <authorList>
            <person name="Kasahara M."/>
            <person name="Naruse K."/>
            <person name="Sasaki S."/>
            <person name="Nakatani Y."/>
            <person name="Qu W."/>
            <person name="Ahsan B."/>
            <person name="Yamada T."/>
            <person name="Nagayasu Y."/>
            <person name="Doi K."/>
            <person name="Kasai Y."/>
            <person name="Jindo T."/>
            <person name="Kobayashi D."/>
            <person name="Shimada A."/>
            <person name="Toyoda A."/>
            <person name="Kuroki Y."/>
            <person name="Fujiyama A."/>
            <person name="Sasaki T."/>
            <person name="Shimizu A."/>
            <person name="Asakawa S."/>
            <person name="Shimizu N."/>
            <person name="Hashimoto S."/>
            <person name="Yang J."/>
            <person name="Lee Y."/>
            <person name="Matsushima K."/>
            <person name="Sugano S."/>
            <person name="Sakaizumi M."/>
            <person name="Narita T."/>
            <person name="Ohishi K."/>
            <person name="Haga S."/>
            <person name="Ohta F."/>
            <person name="Nomoto H."/>
            <person name="Nogata K."/>
            <person name="Morishita T."/>
            <person name="Endo T."/>
            <person name="Shin-I T."/>
            <person name="Takeda H."/>
            <person name="Morishita S."/>
            <person name="Kohara Y."/>
        </authorList>
    </citation>
    <scope>NUCLEOTIDE SEQUENCE [LARGE SCALE GENOMIC DNA]</scope>
    <source>
        <strain>Hd-rR</strain>
    </source>
</reference>
<dbReference type="Pfam" id="PF00069">
    <property type="entry name" value="Pkinase"/>
    <property type="match status" value="1"/>
</dbReference>
<keyword evidence="5" id="KW-0067">ATP-binding</keyword>
<keyword evidence="4" id="KW-0418">Kinase</keyword>
<dbReference type="GO" id="GO:0004674">
    <property type="term" value="F:protein serine/threonine kinase activity"/>
    <property type="evidence" value="ECO:0007669"/>
    <property type="project" value="UniProtKB-KW"/>
</dbReference>
<dbReference type="PANTHER" id="PTHR24342">
    <property type="entry name" value="SERINE/THREONINE-PROTEIN KINASE 17"/>
    <property type="match status" value="1"/>
</dbReference>
<dbReference type="Gene3D" id="3.30.200.20">
    <property type="entry name" value="Phosphorylase Kinase, domain 1"/>
    <property type="match status" value="1"/>
</dbReference>
<keyword evidence="1" id="KW-0723">Serine/threonine-protein kinase</keyword>
<accession>A0A3P9LPV8</accession>
<dbReference type="InterPro" id="IPR008271">
    <property type="entry name" value="Ser/Thr_kinase_AS"/>
</dbReference>
<evidence type="ECO:0000313" key="8">
    <source>
        <dbReference type="Proteomes" id="UP000265180"/>
    </source>
</evidence>
<reference evidence="7" key="4">
    <citation type="submission" date="2025-09" db="UniProtKB">
        <authorList>
            <consortium name="Ensembl"/>
        </authorList>
    </citation>
    <scope>IDENTIFICATION</scope>
    <source>
        <strain evidence="7">HNI</strain>
    </source>
</reference>
<evidence type="ECO:0000259" key="6">
    <source>
        <dbReference type="PROSITE" id="PS50011"/>
    </source>
</evidence>
<feature type="domain" description="Protein kinase" evidence="6">
    <location>
        <begin position="26"/>
        <end position="255"/>
    </location>
</feature>
<dbReference type="PANTHER" id="PTHR24342:SF14">
    <property type="entry name" value="DEATH-ASSOCIATED PROTEIN KINASE DAPK-1"/>
    <property type="match status" value="1"/>
</dbReference>
<dbReference type="SMART" id="SM00220">
    <property type="entry name" value="S_TKc"/>
    <property type="match status" value="1"/>
</dbReference>
<protein>
    <recommendedName>
        <fullName evidence="6">Protein kinase domain-containing protein</fullName>
    </recommendedName>
</protein>
<dbReference type="AlphaFoldDB" id="A0A3P9LPV8"/>
<dbReference type="PROSITE" id="PS00108">
    <property type="entry name" value="PROTEIN_KINASE_ST"/>
    <property type="match status" value="1"/>
</dbReference>
<evidence type="ECO:0000313" key="7">
    <source>
        <dbReference type="Ensembl" id="ENSORLP00020022764.1"/>
    </source>
</evidence>
<dbReference type="GO" id="GO:0005524">
    <property type="term" value="F:ATP binding"/>
    <property type="evidence" value="ECO:0007669"/>
    <property type="project" value="UniProtKB-KW"/>
</dbReference>
<reference evidence="7 8" key="2">
    <citation type="submission" date="2017-04" db="EMBL/GenBank/DDBJ databases">
        <title>CpG methylation of centromeres and impact of large insertions on vertebrate speciation.</title>
        <authorList>
            <person name="Ichikawa K."/>
            <person name="Yoshimura J."/>
            <person name="Morishita S."/>
        </authorList>
    </citation>
    <scope>NUCLEOTIDE SEQUENCE</scope>
    <source>
        <strain evidence="7 8">HNI</strain>
    </source>
</reference>
<dbReference type="Gene3D" id="1.10.510.10">
    <property type="entry name" value="Transferase(Phosphotransferase) domain 1"/>
    <property type="match status" value="1"/>
</dbReference>
<proteinExistence type="predicted"/>
<evidence type="ECO:0000256" key="1">
    <source>
        <dbReference type="ARBA" id="ARBA00022527"/>
    </source>
</evidence>
<organism evidence="7 8">
    <name type="scientific">Oryzias latipes</name>
    <name type="common">Japanese rice fish</name>
    <name type="synonym">Japanese killifish</name>
    <dbReference type="NCBI Taxonomy" id="8090"/>
    <lineage>
        <taxon>Eukaryota</taxon>
        <taxon>Metazoa</taxon>
        <taxon>Chordata</taxon>
        <taxon>Craniata</taxon>
        <taxon>Vertebrata</taxon>
        <taxon>Euteleostomi</taxon>
        <taxon>Actinopterygii</taxon>
        <taxon>Neopterygii</taxon>
        <taxon>Teleostei</taxon>
        <taxon>Neoteleostei</taxon>
        <taxon>Acanthomorphata</taxon>
        <taxon>Ovalentaria</taxon>
        <taxon>Atherinomorphae</taxon>
        <taxon>Beloniformes</taxon>
        <taxon>Adrianichthyidae</taxon>
        <taxon>Oryziinae</taxon>
        <taxon>Oryzias</taxon>
    </lineage>
</organism>
<name>A0A3P9LPV8_ORYLA</name>
<dbReference type="InterPro" id="IPR000719">
    <property type="entry name" value="Prot_kinase_dom"/>
</dbReference>
<evidence type="ECO:0000256" key="3">
    <source>
        <dbReference type="ARBA" id="ARBA00022741"/>
    </source>
</evidence>
<sequence>SQAPSNGEGRAGLLRTNNLAHNSNEGFLSSAGTMGAFSYIKKVTLKEGKGEFAAKFITARGKRKPLALREMDLLAELDNERILYFHDAFEKKNIVILITELYPSTRFHTQVQKQIIQQILEGLRYLHQKSIAHLDIKPENILMASPRCDQIRICDFGNAQKLENLEEHYCKYGTPEYVAPEIVNQTPVSTATDIWPVGVITYLCLTGVSPFAGENDRATALNIRNYNVAFEEGMFSGLCKEAKGFVIKLLVVDRL</sequence>
<keyword evidence="3" id="KW-0547">Nucleotide-binding</keyword>
<dbReference type="Proteomes" id="UP000265180">
    <property type="component" value="Chromosome 2"/>
</dbReference>
<dbReference type="InterPro" id="IPR011009">
    <property type="entry name" value="Kinase-like_dom_sf"/>
</dbReference>
<dbReference type="PROSITE" id="PS50011">
    <property type="entry name" value="PROTEIN_KINASE_DOM"/>
    <property type="match status" value="1"/>
</dbReference>
<dbReference type="Ensembl" id="ENSORLT00020011270.1">
    <property type="protein sequence ID" value="ENSORLP00020022764.1"/>
    <property type="gene ID" value="ENSORLG00020003224.1"/>
</dbReference>
<evidence type="ECO:0000256" key="5">
    <source>
        <dbReference type="ARBA" id="ARBA00022840"/>
    </source>
</evidence>
<dbReference type="SUPFAM" id="SSF56112">
    <property type="entry name" value="Protein kinase-like (PK-like)"/>
    <property type="match status" value="1"/>
</dbReference>
<reference evidence="7" key="3">
    <citation type="submission" date="2025-08" db="UniProtKB">
        <authorList>
            <consortium name="Ensembl"/>
        </authorList>
    </citation>
    <scope>IDENTIFICATION</scope>
    <source>
        <strain evidence="7">HNI</strain>
    </source>
</reference>
<keyword evidence="2" id="KW-0808">Transferase</keyword>